<sequence>MNINGWIDGTVLKILQAVGVELPGGDGDVLRSVAQGWDDMGQNLSNRVRELDQQAALTPAEWSGPARQAFDEHWKQQAQTLNDFASNLHKIADGLRTYANMIDEINLAIVDICVQIAEMEAAGFLVGLLTAGIGDLLANAAVAERVAKIVELVERFSAAAEKVGELLKEFFELSEETAATIAKVLGSIGKSFVTNFAADTGSAMANQILSGTKVTGVQDMEDGATEALGSAAFAGLTGGIAGSGKVSEDVGKFLTGEGGKVSNLTAGALGNISGTLTDDLTLHQDKNGTTVGEDILTAGATGALGNHRTEEGTGRDGVVRGTIDNTGVYNAGSGVESDLQNLQKEQQQLASQESGQ</sequence>
<proteinExistence type="predicted"/>
<keyword evidence="3" id="KW-1185">Reference proteome</keyword>
<dbReference type="InterPro" id="IPR036689">
    <property type="entry name" value="ESAT-6-like_sf"/>
</dbReference>
<accession>A0A2X0J588</accession>
<protein>
    <submittedName>
        <fullName evidence="2">WXG100 family type VII secretion target</fullName>
    </submittedName>
</protein>
<evidence type="ECO:0000259" key="1">
    <source>
        <dbReference type="Pfam" id="PF25547"/>
    </source>
</evidence>
<dbReference type="SUPFAM" id="SSF140453">
    <property type="entry name" value="EsxAB dimer-like"/>
    <property type="match status" value="1"/>
</dbReference>
<dbReference type="EMBL" id="QKYN01000042">
    <property type="protein sequence ID" value="RAG85416.1"/>
    <property type="molecule type" value="Genomic_DNA"/>
</dbReference>
<organism evidence="2 3">
    <name type="scientific">Streptacidiphilus pinicola</name>
    <dbReference type="NCBI Taxonomy" id="2219663"/>
    <lineage>
        <taxon>Bacteria</taxon>
        <taxon>Bacillati</taxon>
        <taxon>Actinomycetota</taxon>
        <taxon>Actinomycetes</taxon>
        <taxon>Kitasatosporales</taxon>
        <taxon>Streptomycetaceae</taxon>
        <taxon>Streptacidiphilus</taxon>
    </lineage>
</organism>
<evidence type="ECO:0000313" key="3">
    <source>
        <dbReference type="Proteomes" id="UP000248889"/>
    </source>
</evidence>
<dbReference type="Gene3D" id="1.10.287.1060">
    <property type="entry name" value="ESAT-6-like"/>
    <property type="match status" value="1"/>
</dbReference>
<evidence type="ECO:0000313" key="2">
    <source>
        <dbReference type="EMBL" id="RAG85416.1"/>
    </source>
</evidence>
<feature type="domain" description="Outer membrane channel protein CpnT-like N-terminal" evidence="1">
    <location>
        <begin position="21"/>
        <end position="149"/>
    </location>
</feature>
<reference evidence="2 3" key="1">
    <citation type="submission" date="2018-06" db="EMBL/GenBank/DDBJ databases">
        <title>Streptacidiphilus pinicola sp. nov., isolated from pine grove soil.</title>
        <authorList>
            <person name="Roh S.G."/>
            <person name="Park S."/>
            <person name="Kim M.-K."/>
            <person name="Yun B.-R."/>
            <person name="Park J."/>
            <person name="Kim M.J."/>
            <person name="Kim Y.S."/>
            <person name="Kim S.B."/>
        </authorList>
    </citation>
    <scope>NUCLEOTIDE SEQUENCE [LARGE SCALE GENOMIC DNA]</scope>
    <source>
        <strain evidence="2 3">MMS16-CNU450</strain>
    </source>
</reference>
<gene>
    <name evidence="2" type="ORF">DN069_12020</name>
</gene>
<comment type="caution">
    <text evidence="2">The sequence shown here is derived from an EMBL/GenBank/DDBJ whole genome shotgun (WGS) entry which is preliminary data.</text>
</comment>
<dbReference type="Pfam" id="PF25547">
    <property type="entry name" value="WXG100_2"/>
    <property type="match status" value="1"/>
</dbReference>
<dbReference type="InterPro" id="IPR057746">
    <property type="entry name" value="CpnT-like_N"/>
</dbReference>
<name>A0A2X0J588_9ACTN</name>
<dbReference type="OrthoDB" id="4147017at2"/>
<dbReference type="Proteomes" id="UP000248889">
    <property type="component" value="Unassembled WGS sequence"/>
</dbReference>
<dbReference type="AlphaFoldDB" id="A0A2X0J588"/>